<dbReference type="SUPFAM" id="SSF48403">
    <property type="entry name" value="Ankyrin repeat"/>
    <property type="match status" value="1"/>
</dbReference>
<feature type="domain" description="NACHT" evidence="4">
    <location>
        <begin position="157"/>
        <end position="303"/>
    </location>
</feature>
<dbReference type="AlphaFoldDB" id="A0A0H2U9D1"/>
<dbReference type="InterPro" id="IPR002110">
    <property type="entry name" value="Ankyrin_rpt"/>
</dbReference>
<dbReference type="InterPro" id="IPR027417">
    <property type="entry name" value="P-loop_NTPase"/>
</dbReference>
<dbReference type="Pfam" id="PF12796">
    <property type="entry name" value="Ank_2"/>
    <property type="match status" value="2"/>
</dbReference>
<accession>A0A0H2U9D1</accession>
<evidence type="ECO:0000256" key="2">
    <source>
        <dbReference type="PROSITE-ProRule" id="PRU00023"/>
    </source>
</evidence>
<dbReference type="SUPFAM" id="SSF52540">
    <property type="entry name" value="P-loop containing nucleoside triphosphate hydrolases"/>
    <property type="match status" value="1"/>
</dbReference>
<evidence type="ECO:0000259" key="4">
    <source>
        <dbReference type="PROSITE" id="PS50837"/>
    </source>
</evidence>
<feature type="region of interest" description="Disordered" evidence="3">
    <location>
        <begin position="72"/>
        <end position="97"/>
    </location>
</feature>
<dbReference type="PROSITE" id="PS50837">
    <property type="entry name" value="NACHT"/>
    <property type="match status" value="1"/>
</dbReference>
<organism evidence="5">
    <name type="scientific">Magnaporthiopsis poae (strain ATCC 64411 / 73-15)</name>
    <name type="common">Kentucky bluegrass fungus</name>
    <name type="synonym">Magnaporthe poae</name>
    <dbReference type="NCBI Taxonomy" id="644358"/>
    <lineage>
        <taxon>Eukaryota</taxon>
        <taxon>Fungi</taxon>
        <taxon>Dikarya</taxon>
        <taxon>Ascomycota</taxon>
        <taxon>Pezizomycotina</taxon>
        <taxon>Sordariomycetes</taxon>
        <taxon>Sordariomycetidae</taxon>
        <taxon>Magnaporthales</taxon>
        <taxon>Magnaporthaceae</taxon>
        <taxon>Magnaporthiopsis</taxon>
    </lineage>
</organism>
<reference evidence="5" key="2">
    <citation type="submission" date="2011-03" db="EMBL/GenBank/DDBJ databases">
        <title>Annotation of Magnaporthe poae ATCC 64411.</title>
        <authorList>
            <person name="Ma L.-J."/>
            <person name="Dead R."/>
            <person name="Young S.K."/>
            <person name="Zeng Q."/>
            <person name="Gargeya S."/>
            <person name="Fitzgerald M."/>
            <person name="Haas B."/>
            <person name="Abouelleil A."/>
            <person name="Alvarado L."/>
            <person name="Arachchi H.M."/>
            <person name="Berlin A."/>
            <person name="Brown A."/>
            <person name="Chapman S.B."/>
            <person name="Chen Z."/>
            <person name="Dunbar C."/>
            <person name="Freedman E."/>
            <person name="Gearin G."/>
            <person name="Gellesch M."/>
            <person name="Goldberg J."/>
            <person name="Griggs A."/>
            <person name="Gujja S."/>
            <person name="Heiman D."/>
            <person name="Howarth C."/>
            <person name="Larson L."/>
            <person name="Lui A."/>
            <person name="MacDonald P.J.P."/>
            <person name="Mehta T."/>
            <person name="Montmayeur A."/>
            <person name="Murphy C."/>
            <person name="Neiman D."/>
            <person name="Pearson M."/>
            <person name="Priest M."/>
            <person name="Roberts A."/>
            <person name="Saif S."/>
            <person name="Shea T."/>
            <person name="Shenoy N."/>
            <person name="Sisk P."/>
            <person name="Stolte C."/>
            <person name="Sykes S."/>
            <person name="Yandava C."/>
            <person name="Wortman J."/>
            <person name="Nusbaum C."/>
            <person name="Birren B."/>
        </authorList>
    </citation>
    <scope>NUCLEOTIDE SEQUENCE</scope>
    <source>
        <strain evidence="5">ATCC 64411</strain>
    </source>
</reference>
<dbReference type="PROSITE" id="PS50088">
    <property type="entry name" value="ANK_REPEAT"/>
    <property type="match status" value="3"/>
</dbReference>
<feature type="repeat" description="ANK" evidence="2">
    <location>
        <begin position="616"/>
        <end position="648"/>
    </location>
</feature>
<name>A0A0H2U9D1_MAGP6</name>
<reference evidence="5" key="1">
    <citation type="submission" date="2010-05" db="EMBL/GenBank/DDBJ databases">
        <title>The Genome Sequence of Magnaporthe poae strain ATCC 64411.</title>
        <authorList>
            <consortium name="The Broad Institute Genome Sequencing Platform"/>
            <consortium name="Broad Institute Genome Sequencing Center for Infectious Disease"/>
            <person name="Ma L.-J."/>
            <person name="Dead R."/>
            <person name="Young S."/>
            <person name="Zeng Q."/>
            <person name="Koehrsen M."/>
            <person name="Alvarado L."/>
            <person name="Berlin A."/>
            <person name="Chapman S.B."/>
            <person name="Chen Z."/>
            <person name="Freedman E."/>
            <person name="Gellesch M."/>
            <person name="Goldberg J."/>
            <person name="Griggs A."/>
            <person name="Gujja S."/>
            <person name="Heilman E.R."/>
            <person name="Heiman D."/>
            <person name="Hepburn T."/>
            <person name="Howarth C."/>
            <person name="Jen D."/>
            <person name="Larson L."/>
            <person name="Mehta T."/>
            <person name="Neiman D."/>
            <person name="Pearson M."/>
            <person name="Roberts A."/>
            <person name="Saif S."/>
            <person name="Shea T."/>
            <person name="Shenoy N."/>
            <person name="Sisk P."/>
            <person name="Stolte C."/>
            <person name="Sykes S."/>
            <person name="Walk T."/>
            <person name="White J."/>
            <person name="Yandava C."/>
            <person name="Haas B."/>
            <person name="Nusbaum C."/>
            <person name="Birren B."/>
        </authorList>
    </citation>
    <scope>NUCLEOTIDE SEQUENCE</scope>
    <source>
        <strain evidence="5">ATCC 64411</strain>
    </source>
</reference>
<feature type="repeat" description="ANK" evidence="2">
    <location>
        <begin position="866"/>
        <end position="898"/>
    </location>
</feature>
<dbReference type="Gene3D" id="1.25.40.20">
    <property type="entry name" value="Ankyrin repeat-containing domain"/>
    <property type="match status" value="3"/>
</dbReference>
<proteinExistence type="predicted"/>
<dbReference type="InterPro" id="IPR036770">
    <property type="entry name" value="Ankyrin_rpt-contain_sf"/>
</dbReference>
<dbReference type="InterPro" id="IPR056884">
    <property type="entry name" value="NPHP3-like_N"/>
</dbReference>
<evidence type="ECO:0000256" key="3">
    <source>
        <dbReference type="SAM" id="MobiDB-lite"/>
    </source>
</evidence>
<feature type="non-terminal residue" evidence="5">
    <location>
        <position position="974"/>
    </location>
</feature>
<sequence>MASPDNLDPARIRATNNGEGIQYLKDGDGDQNVAGGTGTLIKIGGHLIIVGGQPGSGMPPMSHLEQWLREPKNWTQGSPGRGSPDQPGANASGNETTTTTFGYADMIDWLKRQPDQTPLDPRKHHVKLLGQVTEGTGQWVLQTDQFLSWKDASSPSRLLCMHGNLGSGKTMLVSLIVDRLEKEVEGRDDAACVYFYFQDGEKRYVPPARVWTTLLSQLLARESGELAPDIKAKFSSLLQRSTELSSAEFAALFEAQASRFKTVYMVIDALDTCPDVPGERTQQRMHNALKGLPENVRLLFTSRDERICQSIGAYQTLRIQPQKQDVKAYVRKRIEEDDHLRGILRGTTDKNNVIGQVTNLALDNGMFLLALLHMDDLSKRGTLGSIKDAMQKLPDGARAVFDAAAEKIAERAKRGSFEGRLSKHVLTWVIHAKEELNLEQIRDSFAVQESMGKPFREHRPAEKLLLSSCNGLAVMDPDKGTLNLVHESVRACLEERGITPTNADAQMAKSCLLYLLADNGGREGEPAFFMYAAKYWPAHLGCKGEQPDPETEVLALRFLSDSAKLAEAFGAMAGTESGLFKQMTGLHAAAHFGLSSLADRLLKSHPHIDVNARCAGGQTALHWAVRYGRRELLELLLRRSADPSISDDVGDTPLHKALGGPTPDSTPLHLATMRSAGDGLGVVEALVKGKAPLYAKNRRGVSPLLSAIRYGPTNMALVMIQGQDDVKAVVDSNLTSLQLVFYHGWDVVHELGGGGRAAVGGPEGWAQVKNAVRNHCRLLTDALLSRGVDLNRPWREGGWTPLAYAAMHGEMAKLRQLLGREPDPANVSQRDGGGKSALWWAVTYNQHKAAQLLVDHGADVNETYNDGTTPLIEAVKLNNEKCVWVLLSAGAQPGTRAGDGWSALVHAVDKKYNKLAWLLLTFGTSATGPSRNTGGSEHMSKALELAIDRDDLPTAWLLSEHGASVDAVDSKGMT</sequence>
<dbReference type="EMBL" id="GL877027">
    <property type="protein sequence ID" value="KLU92935.1"/>
    <property type="molecule type" value="Genomic_DNA"/>
</dbReference>
<dbReference type="VEuPathDB" id="FungiDB:MAPG_11883"/>
<evidence type="ECO:0000256" key="1">
    <source>
        <dbReference type="ARBA" id="ARBA00022737"/>
    </source>
</evidence>
<dbReference type="PROSITE" id="PS50297">
    <property type="entry name" value="ANK_REP_REGION"/>
    <property type="match status" value="2"/>
</dbReference>
<dbReference type="InterPro" id="IPR007111">
    <property type="entry name" value="NACHT_NTPase"/>
</dbReference>
<protein>
    <recommendedName>
        <fullName evidence="4">NACHT domain-containing protein</fullName>
    </recommendedName>
</protein>
<gene>
    <name evidence="5" type="ORF">MAPG_11883</name>
</gene>
<dbReference type="OrthoDB" id="195446at2759"/>
<dbReference type="Pfam" id="PF24883">
    <property type="entry name" value="NPHP3_N"/>
    <property type="match status" value="1"/>
</dbReference>
<evidence type="ECO:0000313" key="5">
    <source>
        <dbReference type="EMBL" id="KLU92935.1"/>
    </source>
</evidence>
<keyword evidence="2" id="KW-0040">ANK repeat</keyword>
<dbReference type="PANTHER" id="PTHR10039:SF16">
    <property type="entry name" value="GPI INOSITOL-DEACYLASE"/>
    <property type="match status" value="1"/>
</dbReference>
<dbReference type="PANTHER" id="PTHR10039">
    <property type="entry name" value="AMELOGENIN"/>
    <property type="match status" value="1"/>
</dbReference>
<dbReference type="Gene3D" id="3.40.50.300">
    <property type="entry name" value="P-loop containing nucleotide triphosphate hydrolases"/>
    <property type="match status" value="1"/>
</dbReference>
<feature type="repeat" description="ANK" evidence="2">
    <location>
        <begin position="833"/>
        <end position="865"/>
    </location>
</feature>
<dbReference type="PRINTS" id="PR01415">
    <property type="entry name" value="ANKYRIN"/>
</dbReference>
<keyword evidence="1" id="KW-0677">Repeat</keyword>
<dbReference type="SMART" id="SM00248">
    <property type="entry name" value="ANK"/>
    <property type="match status" value="9"/>
</dbReference>